<protein>
    <submittedName>
        <fullName evidence="1">Uncharacterized protein</fullName>
    </submittedName>
</protein>
<evidence type="ECO:0000313" key="1">
    <source>
        <dbReference type="EMBL" id="KHG08213.1"/>
    </source>
</evidence>
<dbReference type="AlphaFoldDB" id="A0A0B0N1E4"/>
<accession>A0A0B0N1E4</accession>
<comment type="caution">
    <text evidence="1">The sequence shown here is derived from an EMBL/GenBank/DDBJ whole genome shotgun (WGS) entry which is preliminary data.</text>
</comment>
<organism evidence="1 2">
    <name type="scientific">Gossypium arboreum</name>
    <name type="common">Tree cotton</name>
    <name type="synonym">Gossypium nanking</name>
    <dbReference type="NCBI Taxonomy" id="29729"/>
    <lineage>
        <taxon>Eukaryota</taxon>
        <taxon>Viridiplantae</taxon>
        <taxon>Streptophyta</taxon>
        <taxon>Embryophyta</taxon>
        <taxon>Tracheophyta</taxon>
        <taxon>Spermatophyta</taxon>
        <taxon>Magnoliopsida</taxon>
        <taxon>eudicotyledons</taxon>
        <taxon>Gunneridae</taxon>
        <taxon>Pentapetalae</taxon>
        <taxon>rosids</taxon>
        <taxon>malvids</taxon>
        <taxon>Malvales</taxon>
        <taxon>Malvaceae</taxon>
        <taxon>Malvoideae</taxon>
        <taxon>Gossypium</taxon>
    </lineage>
</organism>
<evidence type="ECO:0000313" key="2">
    <source>
        <dbReference type="Proteomes" id="UP000032142"/>
    </source>
</evidence>
<dbReference type="EMBL" id="JRRC01491995">
    <property type="protein sequence ID" value="KHG08213.1"/>
    <property type="molecule type" value="Genomic_DNA"/>
</dbReference>
<reference evidence="2" key="1">
    <citation type="submission" date="2014-09" db="EMBL/GenBank/DDBJ databases">
        <authorList>
            <person name="Mudge J."/>
            <person name="Ramaraj T."/>
            <person name="Lindquist I.E."/>
            <person name="Bharti A.K."/>
            <person name="Sundararajan A."/>
            <person name="Cameron C.T."/>
            <person name="Woodward J.E."/>
            <person name="May G.D."/>
            <person name="Brubaker C."/>
            <person name="Broadhvest J."/>
            <person name="Wilkins T.A."/>
        </authorList>
    </citation>
    <scope>NUCLEOTIDE SEQUENCE</scope>
    <source>
        <strain evidence="2">cv. AKA8401</strain>
    </source>
</reference>
<keyword evidence="2" id="KW-1185">Reference proteome</keyword>
<gene>
    <name evidence="1" type="ORF">F383_35207</name>
</gene>
<name>A0A0B0N1E4_GOSAR</name>
<dbReference type="Proteomes" id="UP000032142">
    <property type="component" value="Unassembled WGS sequence"/>
</dbReference>
<proteinExistence type="predicted"/>
<sequence>MHRSRRVMGPGITAPMVVTIGVPVIPALEPFICGA</sequence>